<keyword evidence="3" id="KW-1185">Reference proteome</keyword>
<evidence type="ECO:0000313" key="3">
    <source>
        <dbReference type="Proteomes" id="UP000574332"/>
    </source>
</evidence>
<reference evidence="2 3" key="1">
    <citation type="submission" date="2020-07" db="EMBL/GenBank/DDBJ databases">
        <title>Genomic Encyclopedia of Type Strains, Phase IV (KMG-IV): sequencing the most valuable type-strain genomes for metagenomic binning, comparative biology and taxonomic classification.</title>
        <authorList>
            <person name="Goeker M."/>
        </authorList>
    </citation>
    <scope>NUCLEOTIDE SEQUENCE [LARGE SCALE GENOMIC DNA]</scope>
    <source>
        <strain evidence="2 3">DSM 23697</strain>
    </source>
</reference>
<evidence type="ECO:0000313" key="2">
    <source>
        <dbReference type="EMBL" id="NYI48886.1"/>
    </source>
</evidence>
<feature type="transmembrane region" description="Helical" evidence="1">
    <location>
        <begin position="138"/>
        <end position="157"/>
    </location>
</feature>
<feature type="transmembrane region" description="Helical" evidence="1">
    <location>
        <begin position="163"/>
        <end position="186"/>
    </location>
</feature>
<gene>
    <name evidence="2" type="ORF">F5613_000931</name>
</gene>
<accession>A0A8E1ZYB7</accession>
<organism evidence="2 3">
    <name type="scientific">Macellibacteroides fermentans</name>
    <dbReference type="NCBI Taxonomy" id="879969"/>
    <lineage>
        <taxon>Bacteria</taxon>
        <taxon>Pseudomonadati</taxon>
        <taxon>Bacteroidota</taxon>
        <taxon>Bacteroidia</taxon>
        <taxon>Bacteroidales</taxon>
        <taxon>Porphyromonadaceae</taxon>
        <taxon>Macellibacteroides</taxon>
    </lineage>
</organism>
<keyword evidence="1" id="KW-0812">Transmembrane</keyword>
<feature type="transmembrane region" description="Helical" evidence="1">
    <location>
        <begin position="267"/>
        <end position="284"/>
    </location>
</feature>
<feature type="transmembrane region" description="Helical" evidence="1">
    <location>
        <begin position="20"/>
        <end position="41"/>
    </location>
</feature>
<dbReference type="RefSeq" id="WP_179398843.1">
    <property type="nucleotide sequence ID" value="NZ_JACCCY010000001.1"/>
</dbReference>
<feature type="transmembrane region" description="Helical" evidence="1">
    <location>
        <begin position="107"/>
        <end position="126"/>
    </location>
</feature>
<feature type="transmembrane region" description="Helical" evidence="1">
    <location>
        <begin position="62"/>
        <end position="87"/>
    </location>
</feature>
<evidence type="ECO:0000256" key="1">
    <source>
        <dbReference type="SAM" id="Phobius"/>
    </source>
</evidence>
<comment type="caution">
    <text evidence="2">The sequence shown here is derived from an EMBL/GenBank/DDBJ whole genome shotgun (WGS) entry which is preliminary data.</text>
</comment>
<dbReference type="AlphaFoldDB" id="A0A8E1ZYB7"/>
<dbReference type="EMBL" id="JACCCY010000001">
    <property type="protein sequence ID" value="NYI48886.1"/>
    <property type="molecule type" value="Genomic_DNA"/>
</dbReference>
<keyword evidence="1" id="KW-0472">Membrane</keyword>
<dbReference type="Proteomes" id="UP000574332">
    <property type="component" value="Unassembled WGS sequence"/>
</dbReference>
<sequence length="315" mass="35129">MHESGPFTLPAIRDFVPKKWKPWIMIAIVIVFQLSGGVYLASVAEMVGSLALLHEDIMMAGYASLVGMSLTFALLIVIDLLLAPSHLFEHILMESILGYDALHVNSLNWTAILGTATGALFTYQLFALRKWRYKTMTVIGFACILGYLAISYFTIDYNLPKQAFILPVFLRSFGYVIIAICFLTSLSRVPFQNFFQALTIQSFVSAAFGSALGDSIVGHALQVVTKKNAMLLSAGFDHVNPASYKLPAGALYGALQQHALLISMKELYGWLLMIGLFCLFVFMVKESSLRPKYAIHPKFRTIRRAIKHELREDAE</sequence>
<proteinExistence type="predicted"/>
<name>A0A8E1ZYB7_9PORP</name>
<protein>
    <submittedName>
        <fullName evidence="2">Uncharacterized protein</fullName>
    </submittedName>
</protein>
<keyword evidence="1" id="KW-1133">Transmembrane helix</keyword>